<evidence type="ECO:0000313" key="2">
    <source>
        <dbReference type="Proteomes" id="UP001457282"/>
    </source>
</evidence>
<proteinExistence type="predicted"/>
<sequence>MRLPEKGELRSASTIPGETLVHPFFFGEGMRIPLPAYQQRFLAEVAWPSPSEPQHLAMPERVVHAVPTIAGLPCAECPRDTEWMEFMHKYKEVSRCCLTKEALEREGMAGDHNVESHELGSPEIIRDPLVFGNPTSQQTWKSRYFFIGGEWEFPAGSEPSVKRVPCHFANAPGC</sequence>
<organism evidence="1 2">
    <name type="scientific">Rubus argutus</name>
    <name type="common">Southern blackberry</name>
    <dbReference type="NCBI Taxonomy" id="59490"/>
    <lineage>
        <taxon>Eukaryota</taxon>
        <taxon>Viridiplantae</taxon>
        <taxon>Streptophyta</taxon>
        <taxon>Embryophyta</taxon>
        <taxon>Tracheophyta</taxon>
        <taxon>Spermatophyta</taxon>
        <taxon>Magnoliopsida</taxon>
        <taxon>eudicotyledons</taxon>
        <taxon>Gunneridae</taxon>
        <taxon>Pentapetalae</taxon>
        <taxon>rosids</taxon>
        <taxon>fabids</taxon>
        <taxon>Rosales</taxon>
        <taxon>Rosaceae</taxon>
        <taxon>Rosoideae</taxon>
        <taxon>Rosoideae incertae sedis</taxon>
        <taxon>Rubus</taxon>
    </lineage>
</organism>
<dbReference type="Proteomes" id="UP001457282">
    <property type="component" value="Unassembled WGS sequence"/>
</dbReference>
<name>A0AAW1Y2V6_RUBAR</name>
<dbReference type="AlphaFoldDB" id="A0AAW1Y2V6"/>
<dbReference type="EMBL" id="JBEDUW010000002">
    <property type="protein sequence ID" value="KAK9943433.1"/>
    <property type="molecule type" value="Genomic_DNA"/>
</dbReference>
<comment type="caution">
    <text evidence="1">The sequence shown here is derived from an EMBL/GenBank/DDBJ whole genome shotgun (WGS) entry which is preliminary data.</text>
</comment>
<accession>A0AAW1Y2V6</accession>
<gene>
    <name evidence="1" type="ORF">M0R45_009040</name>
</gene>
<protein>
    <submittedName>
        <fullName evidence="1">Uncharacterized protein</fullName>
    </submittedName>
</protein>
<keyword evidence="2" id="KW-1185">Reference proteome</keyword>
<reference evidence="1 2" key="1">
    <citation type="journal article" date="2023" name="G3 (Bethesda)">
        <title>A chromosome-length genome assembly and annotation of blackberry (Rubus argutus, cv. 'Hillquist').</title>
        <authorList>
            <person name="Bruna T."/>
            <person name="Aryal R."/>
            <person name="Dudchenko O."/>
            <person name="Sargent D.J."/>
            <person name="Mead D."/>
            <person name="Buti M."/>
            <person name="Cavallini A."/>
            <person name="Hytonen T."/>
            <person name="Andres J."/>
            <person name="Pham M."/>
            <person name="Weisz D."/>
            <person name="Mascagni F."/>
            <person name="Usai G."/>
            <person name="Natali L."/>
            <person name="Bassil N."/>
            <person name="Fernandez G.E."/>
            <person name="Lomsadze A."/>
            <person name="Armour M."/>
            <person name="Olukolu B."/>
            <person name="Poorten T."/>
            <person name="Britton C."/>
            <person name="Davik J."/>
            <person name="Ashrafi H."/>
            <person name="Aiden E.L."/>
            <person name="Borodovsky M."/>
            <person name="Worthington M."/>
        </authorList>
    </citation>
    <scope>NUCLEOTIDE SEQUENCE [LARGE SCALE GENOMIC DNA]</scope>
    <source>
        <strain evidence="1">PI 553951</strain>
    </source>
</reference>
<evidence type="ECO:0000313" key="1">
    <source>
        <dbReference type="EMBL" id="KAK9943433.1"/>
    </source>
</evidence>